<dbReference type="GO" id="GO:0016579">
    <property type="term" value="P:protein deubiquitination"/>
    <property type="evidence" value="ECO:0007669"/>
    <property type="project" value="TreeGrafter"/>
</dbReference>
<dbReference type="GO" id="GO:0004843">
    <property type="term" value="F:cysteine-type deubiquitinase activity"/>
    <property type="evidence" value="ECO:0007669"/>
    <property type="project" value="TreeGrafter"/>
</dbReference>
<dbReference type="AlphaFoldDB" id="A0A8H3L980"/>
<feature type="region of interest" description="Disordered" evidence="1">
    <location>
        <begin position="1"/>
        <end position="33"/>
    </location>
</feature>
<name>A0A8H3L980_9GLOM</name>
<reference evidence="3" key="1">
    <citation type="submission" date="2019-10" db="EMBL/GenBank/DDBJ databases">
        <title>Conservation and host-specific expression of non-tandemly repeated heterogenous ribosome RNA gene in arbuscular mycorrhizal fungi.</title>
        <authorList>
            <person name="Maeda T."/>
            <person name="Kobayashi Y."/>
            <person name="Nakagawa T."/>
            <person name="Ezawa T."/>
            <person name="Yamaguchi K."/>
            <person name="Bino T."/>
            <person name="Nishimoto Y."/>
            <person name="Shigenobu S."/>
            <person name="Kawaguchi M."/>
        </authorList>
    </citation>
    <scope>NUCLEOTIDE SEQUENCE</scope>
    <source>
        <strain evidence="3">HR1</strain>
    </source>
</reference>
<feature type="compositionally biased region" description="Polar residues" evidence="1">
    <location>
        <begin position="304"/>
        <end position="314"/>
    </location>
</feature>
<organism evidence="3 4">
    <name type="scientific">Rhizophagus clarus</name>
    <dbReference type="NCBI Taxonomy" id="94130"/>
    <lineage>
        <taxon>Eukaryota</taxon>
        <taxon>Fungi</taxon>
        <taxon>Fungi incertae sedis</taxon>
        <taxon>Mucoromycota</taxon>
        <taxon>Glomeromycotina</taxon>
        <taxon>Glomeromycetes</taxon>
        <taxon>Glomerales</taxon>
        <taxon>Glomeraceae</taxon>
        <taxon>Rhizophagus</taxon>
    </lineage>
</organism>
<feature type="domain" description="OTU" evidence="2">
    <location>
        <begin position="51"/>
        <end position="158"/>
    </location>
</feature>
<comment type="caution">
    <text evidence="3">The sequence shown here is derived from an EMBL/GenBank/DDBJ whole genome shotgun (WGS) entry which is preliminary data.</text>
</comment>
<protein>
    <submittedName>
        <fullName evidence="3">Cysteine proteinase</fullName>
    </submittedName>
</protein>
<feature type="region of interest" description="Disordered" evidence="1">
    <location>
        <begin position="248"/>
        <end position="324"/>
    </location>
</feature>
<feature type="compositionally biased region" description="Basic residues" evidence="1">
    <location>
        <begin position="372"/>
        <end position="383"/>
    </location>
</feature>
<evidence type="ECO:0000259" key="2">
    <source>
        <dbReference type="PROSITE" id="PS50802"/>
    </source>
</evidence>
<dbReference type="PANTHER" id="PTHR12419">
    <property type="entry name" value="OTU DOMAIN CONTAINING PROTEIN"/>
    <property type="match status" value="1"/>
</dbReference>
<dbReference type="Proteomes" id="UP000615446">
    <property type="component" value="Unassembled WGS sequence"/>
</dbReference>
<dbReference type="OrthoDB" id="415023at2759"/>
<accession>A0A8H3L980</accession>
<gene>
    <name evidence="3" type="ORF">RCL2_000860800</name>
</gene>
<evidence type="ECO:0000256" key="1">
    <source>
        <dbReference type="SAM" id="MobiDB-lite"/>
    </source>
</evidence>
<feature type="region of interest" description="Disordered" evidence="1">
    <location>
        <begin position="369"/>
        <end position="399"/>
    </location>
</feature>
<dbReference type="CDD" id="cd22756">
    <property type="entry name" value="OTU_OTUD3-like"/>
    <property type="match status" value="1"/>
</dbReference>
<evidence type="ECO:0000313" key="3">
    <source>
        <dbReference type="EMBL" id="GES81361.1"/>
    </source>
</evidence>
<feature type="compositionally biased region" description="Basic residues" evidence="1">
    <location>
        <begin position="1"/>
        <end position="25"/>
    </location>
</feature>
<dbReference type="EMBL" id="BLAL01000054">
    <property type="protein sequence ID" value="GES81361.1"/>
    <property type="molecule type" value="Genomic_DNA"/>
</dbReference>
<feature type="compositionally biased region" description="Polar residues" evidence="1">
    <location>
        <begin position="274"/>
        <end position="289"/>
    </location>
</feature>
<proteinExistence type="predicted"/>
<dbReference type="PANTHER" id="PTHR12419:SF7">
    <property type="entry name" value="OTU DOMAIN-CONTAINING PROTEIN 3"/>
    <property type="match status" value="1"/>
</dbReference>
<dbReference type="PROSITE" id="PS50802">
    <property type="entry name" value="OTU"/>
    <property type="match status" value="1"/>
</dbReference>
<dbReference type="Gene3D" id="3.90.70.80">
    <property type="match status" value="2"/>
</dbReference>
<sequence>MGKKRNRSHKPHKTKFQHHGRKNRTKKNDLSADEWTQAQQELDQQLKKMGLYCKEIAGDGNCLFRSLSDQFYGNTKQHSKIRKEMRKDGTYGGNMELVAFAQLHEVDIKVYQPGTIYVIEGKESDNTNNDGSTNEIRTRRTLHIIYHNWEHYSSVRNIQGPHEGDPEIISEPISTTNDSIEKMIMDSTGERNLTKIREMMKKLQFDHNEVINELIESSQKSFINDVGSNSKKFADEVINESIESSLKCSIDDDSNSKKTISEVTNESNHDGSSSKKSIGEVTNESIKSSVNDDRSNSEKDTESIEISQKSSSNEKIVEDTEENSLVEYPSQKIIDSSLDSSQNKKSEIVSKKRGQKVLDSDPILNNKFLSKKEKRKLRKKQNRLKNNYRNDSVVKHKDKDKEDKAILQLFI</sequence>
<dbReference type="SUPFAM" id="SSF54001">
    <property type="entry name" value="Cysteine proteinases"/>
    <property type="match status" value="1"/>
</dbReference>
<dbReference type="InterPro" id="IPR038765">
    <property type="entry name" value="Papain-like_cys_pep_sf"/>
</dbReference>
<dbReference type="InterPro" id="IPR003323">
    <property type="entry name" value="OTU_dom"/>
</dbReference>
<evidence type="ECO:0000313" key="4">
    <source>
        <dbReference type="Proteomes" id="UP000615446"/>
    </source>
</evidence>
<feature type="compositionally biased region" description="Basic and acidic residues" evidence="1">
    <location>
        <begin position="290"/>
        <end position="302"/>
    </location>
</feature>
<dbReference type="InterPro" id="IPR050704">
    <property type="entry name" value="Peptidase_C85-like"/>
</dbReference>